<dbReference type="SUPFAM" id="SSF81338">
    <property type="entry name" value="Aquaporin-like"/>
    <property type="match status" value="1"/>
</dbReference>
<keyword evidence="8 16" id="KW-1133">Transmembrane helix</keyword>
<feature type="transmembrane region" description="Helical" evidence="16">
    <location>
        <begin position="186"/>
        <end position="207"/>
    </location>
</feature>
<evidence type="ECO:0000256" key="9">
    <source>
        <dbReference type="ARBA" id="ARBA00023136"/>
    </source>
</evidence>
<dbReference type="AlphaFoldDB" id="A0A162SGV1"/>
<comment type="function">
    <text evidence="12">Aquaglyceroporin that may modulate the water content and osmolytes during anhydrobiosis.</text>
</comment>
<evidence type="ECO:0000313" key="17">
    <source>
        <dbReference type="EMBL" id="KZS21285.1"/>
    </source>
</evidence>
<dbReference type="OrthoDB" id="3222at2759"/>
<evidence type="ECO:0000313" key="18">
    <source>
        <dbReference type="Proteomes" id="UP000076858"/>
    </source>
</evidence>
<accession>A0A162SGV1</accession>
<evidence type="ECO:0000256" key="2">
    <source>
        <dbReference type="ARBA" id="ARBA00006175"/>
    </source>
</evidence>
<feature type="transmembrane region" description="Helical" evidence="16">
    <location>
        <begin position="129"/>
        <end position="150"/>
    </location>
</feature>
<dbReference type="STRING" id="35525.A0A162SGV1"/>
<dbReference type="CDD" id="cd00333">
    <property type="entry name" value="MIP"/>
    <property type="match status" value="1"/>
</dbReference>
<dbReference type="PRINTS" id="PR02015">
    <property type="entry name" value="AQUAPORIN3"/>
</dbReference>
<dbReference type="PROSITE" id="PS00221">
    <property type="entry name" value="MIP"/>
    <property type="match status" value="1"/>
</dbReference>
<evidence type="ECO:0000256" key="5">
    <source>
        <dbReference type="ARBA" id="ARBA00022475"/>
    </source>
</evidence>
<keyword evidence="18" id="KW-1185">Reference proteome</keyword>
<dbReference type="InterPro" id="IPR000425">
    <property type="entry name" value="MIP"/>
</dbReference>
<comment type="function">
    <text evidence="13">Aquaglyceroporins form homotetrameric transmembrane channels, with each monomer independently mediating glycerol and water transport across the plasma membrane along their osmotic gradient. Could also be permeable to urea. Also participates in cell permeability to H2O2 and H2O2-mediated signaling. In skin, transports glycerol to the epidermis and stratum corneum, where it maintains hydration, elasticity, and supports lipid biosynthesis for barrier repair. In kidney, contributes to the reabsorption of water, helping the body maintain proper fluid balance.</text>
</comment>
<keyword evidence="6 15" id="KW-0812">Transmembrane</keyword>
<dbReference type="GO" id="GO:0016323">
    <property type="term" value="C:basolateral plasma membrane"/>
    <property type="evidence" value="ECO:0007669"/>
    <property type="project" value="TreeGrafter"/>
</dbReference>
<evidence type="ECO:0000256" key="3">
    <source>
        <dbReference type="ARBA" id="ARBA00020971"/>
    </source>
</evidence>
<feature type="transmembrane region" description="Helical" evidence="16">
    <location>
        <begin position="274"/>
        <end position="296"/>
    </location>
</feature>
<feature type="transmembrane region" description="Helical" evidence="16">
    <location>
        <begin position="87"/>
        <end position="108"/>
    </location>
</feature>
<keyword evidence="7" id="KW-0677">Repeat</keyword>
<dbReference type="Gene3D" id="1.20.1080.10">
    <property type="entry name" value="Glycerol uptake facilitator protein"/>
    <property type="match status" value="1"/>
</dbReference>
<evidence type="ECO:0000256" key="12">
    <source>
        <dbReference type="ARBA" id="ARBA00045280"/>
    </source>
</evidence>
<evidence type="ECO:0000256" key="15">
    <source>
        <dbReference type="RuleBase" id="RU000477"/>
    </source>
</evidence>
<dbReference type="Pfam" id="PF00230">
    <property type="entry name" value="MIP"/>
    <property type="match status" value="1"/>
</dbReference>
<evidence type="ECO:0000256" key="1">
    <source>
        <dbReference type="ARBA" id="ARBA00004651"/>
    </source>
</evidence>
<feature type="transmembrane region" description="Helical" evidence="16">
    <location>
        <begin position="219"/>
        <end position="238"/>
    </location>
</feature>
<keyword evidence="5" id="KW-1003">Cell membrane</keyword>
<evidence type="ECO:0000256" key="13">
    <source>
        <dbReference type="ARBA" id="ARBA00049592"/>
    </source>
</evidence>
<evidence type="ECO:0000256" key="8">
    <source>
        <dbReference type="ARBA" id="ARBA00022989"/>
    </source>
</evidence>
<comment type="subunit">
    <text evidence="14">Homotetramer; each monomer provides an independent glycerol/water pore. Could also exist in other oligomeric states.</text>
</comment>
<feature type="transmembrane region" description="Helical" evidence="16">
    <location>
        <begin position="39"/>
        <end position="59"/>
    </location>
</feature>
<protein>
    <recommendedName>
        <fullName evidence="3">Aquaporin-3</fullName>
    </recommendedName>
    <alternativeName>
        <fullName evidence="11">Aquaglyceroporin-3</fullName>
    </alternativeName>
</protein>
<evidence type="ECO:0000256" key="7">
    <source>
        <dbReference type="ARBA" id="ARBA00022737"/>
    </source>
</evidence>
<evidence type="ECO:0000256" key="10">
    <source>
        <dbReference type="ARBA" id="ARBA00023180"/>
    </source>
</evidence>
<organism evidence="17 18">
    <name type="scientific">Daphnia magna</name>
    <dbReference type="NCBI Taxonomy" id="35525"/>
    <lineage>
        <taxon>Eukaryota</taxon>
        <taxon>Metazoa</taxon>
        <taxon>Ecdysozoa</taxon>
        <taxon>Arthropoda</taxon>
        <taxon>Crustacea</taxon>
        <taxon>Branchiopoda</taxon>
        <taxon>Diplostraca</taxon>
        <taxon>Cladocera</taxon>
        <taxon>Anomopoda</taxon>
        <taxon>Daphniidae</taxon>
        <taxon>Daphnia</taxon>
    </lineage>
</organism>
<evidence type="ECO:0000256" key="11">
    <source>
        <dbReference type="ARBA" id="ARBA00033020"/>
    </source>
</evidence>
<keyword evidence="4 15" id="KW-0813">Transport</keyword>
<comment type="similarity">
    <text evidence="2 15">Belongs to the MIP/aquaporin (TC 1.A.8) family.</text>
</comment>
<proteinExistence type="inferred from homology"/>
<comment type="caution">
    <text evidence="17">The sequence shown here is derived from an EMBL/GenBank/DDBJ whole genome shotgun (WGS) entry which is preliminary data.</text>
</comment>
<dbReference type="PRINTS" id="PR00783">
    <property type="entry name" value="MINTRINSICP"/>
</dbReference>
<comment type="subcellular location">
    <subcellularLocation>
        <location evidence="1">Cell membrane</location>
        <topology evidence="1">Multi-pass membrane protein</topology>
    </subcellularLocation>
</comment>
<evidence type="ECO:0000256" key="6">
    <source>
        <dbReference type="ARBA" id="ARBA00022692"/>
    </source>
</evidence>
<dbReference type="GO" id="GO:0015254">
    <property type="term" value="F:glycerol channel activity"/>
    <property type="evidence" value="ECO:0007669"/>
    <property type="project" value="TreeGrafter"/>
</dbReference>
<evidence type="ECO:0000256" key="14">
    <source>
        <dbReference type="ARBA" id="ARBA00049716"/>
    </source>
</evidence>
<dbReference type="PANTHER" id="PTHR43829">
    <property type="entry name" value="AQUAPORIN OR AQUAGLYCEROPORIN RELATED"/>
    <property type="match status" value="1"/>
</dbReference>
<evidence type="ECO:0000256" key="16">
    <source>
        <dbReference type="SAM" id="Phobius"/>
    </source>
</evidence>
<dbReference type="EMBL" id="LRGB01000024">
    <property type="protein sequence ID" value="KZS21285.1"/>
    <property type="molecule type" value="Genomic_DNA"/>
</dbReference>
<gene>
    <name evidence="17" type="ORF">APZ42_011207</name>
</gene>
<dbReference type="InterPro" id="IPR023275">
    <property type="entry name" value="Aquaporin_3"/>
</dbReference>
<dbReference type="PANTHER" id="PTHR43829:SF9">
    <property type="entry name" value="AQUAPORIN-9"/>
    <property type="match status" value="1"/>
</dbReference>
<dbReference type="InterPro" id="IPR022357">
    <property type="entry name" value="MIP_CS"/>
</dbReference>
<sequence>MLLIGSQLQTLFGLRLSKIDCCKYSVPDIKMRPRFCIPLMVRAAFAEFVGTYVLVVKIIQMKVIGNGSVAQAQLTHGQKGDYFAINWGWALGCMLGILVSANVSGGHLNPAVTLALAITRKFQWKKLPIYWFAQYLGALAASGTVLGVYYEAIMEGRVNGEFRIQKNAADPGTAAIFANYPAPYSSSGLCLVEEILATMIFMLVICATTDKRYSKVPAFLQPFYIGFALLAMGLSYGANSGYALNPARDLGPRITSYFGGWGSGVFSFRDYNGFWIFIAGPHIGAILGVCIFELLLKLRPSDKTDLMKVEHEQQIQRKEQEQLEIELSNVKAIREEYHASPMVELPRVGILWYQHPIDDRQSSDLPLISTTFQAGLNSGKIPH</sequence>
<dbReference type="Proteomes" id="UP000076858">
    <property type="component" value="Unassembled WGS sequence"/>
</dbReference>
<evidence type="ECO:0000256" key="4">
    <source>
        <dbReference type="ARBA" id="ARBA00022448"/>
    </source>
</evidence>
<dbReference type="GO" id="GO:0015250">
    <property type="term" value="F:water channel activity"/>
    <property type="evidence" value="ECO:0007669"/>
    <property type="project" value="TreeGrafter"/>
</dbReference>
<reference evidence="17 18" key="1">
    <citation type="submission" date="2016-03" db="EMBL/GenBank/DDBJ databases">
        <title>EvidentialGene: Evidence-directed Construction of Genes on Genomes.</title>
        <authorList>
            <person name="Gilbert D.G."/>
            <person name="Choi J.-H."/>
            <person name="Mockaitis K."/>
            <person name="Colbourne J."/>
            <person name="Pfrender M."/>
        </authorList>
    </citation>
    <scope>NUCLEOTIDE SEQUENCE [LARGE SCALE GENOMIC DNA]</scope>
    <source>
        <strain evidence="17 18">Xinb3</strain>
        <tissue evidence="17">Complete organism</tissue>
    </source>
</reference>
<keyword evidence="10" id="KW-0325">Glycoprotein</keyword>
<dbReference type="InterPro" id="IPR050363">
    <property type="entry name" value="MIP/Aquaporin"/>
</dbReference>
<keyword evidence="9 16" id="KW-0472">Membrane</keyword>
<name>A0A162SGV1_9CRUS</name>
<dbReference type="NCBIfam" id="TIGR00861">
    <property type="entry name" value="MIP"/>
    <property type="match status" value="1"/>
</dbReference>
<dbReference type="InterPro" id="IPR023271">
    <property type="entry name" value="Aquaporin-like"/>
</dbReference>